<feature type="non-terminal residue" evidence="3">
    <location>
        <position position="256"/>
    </location>
</feature>
<dbReference type="InterPro" id="IPR006621">
    <property type="entry name" value="Nose-resist-to-fluoxetine_N"/>
</dbReference>
<gene>
    <name evidence="3" type="ORF">CUNI_LOCUS13804</name>
</gene>
<keyword evidence="4" id="KW-1185">Reference proteome</keyword>
<dbReference type="Proteomes" id="UP000678393">
    <property type="component" value="Unassembled WGS sequence"/>
</dbReference>
<dbReference type="AlphaFoldDB" id="A0A8S3ZLP6"/>
<feature type="transmembrane region" description="Helical" evidence="1">
    <location>
        <begin position="131"/>
        <end position="155"/>
    </location>
</feature>
<organism evidence="3 4">
    <name type="scientific">Candidula unifasciata</name>
    <dbReference type="NCBI Taxonomy" id="100452"/>
    <lineage>
        <taxon>Eukaryota</taxon>
        <taxon>Metazoa</taxon>
        <taxon>Spiralia</taxon>
        <taxon>Lophotrochozoa</taxon>
        <taxon>Mollusca</taxon>
        <taxon>Gastropoda</taxon>
        <taxon>Heterobranchia</taxon>
        <taxon>Euthyneura</taxon>
        <taxon>Panpulmonata</taxon>
        <taxon>Eupulmonata</taxon>
        <taxon>Stylommatophora</taxon>
        <taxon>Helicina</taxon>
        <taxon>Helicoidea</taxon>
        <taxon>Geomitridae</taxon>
        <taxon>Candidula</taxon>
    </lineage>
</organism>
<keyword evidence="1" id="KW-1133">Transmembrane helix</keyword>
<dbReference type="PANTHER" id="PTHR11161">
    <property type="entry name" value="O-ACYLTRANSFERASE"/>
    <property type="match status" value="1"/>
</dbReference>
<accession>A0A8S3ZLP6</accession>
<evidence type="ECO:0000313" key="4">
    <source>
        <dbReference type="Proteomes" id="UP000678393"/>
    </source>
</evidence>
<keyword evidence="1" id="KW-0812">Transmembrane</keyword>
<evidence type="ECO:0000259" key="2">
    <source>
        <dbReference type="Pfam" id="PF20146"/>
    </source>
</evidence>
<comment type="caution">
    <text evidence="3">The sequence shown here is derived from an EMBL/GenBank/DDBJ whole genome shotgun (WGS) entry which is preliminary data.</text>
</comment>
<dbReference type="PANTHER" id="PTHR11161:SF0">
    <property type="entry name" value="O-ACYLTRANSFERASE LIKE PROTEIN"/>
    <property type="match status" value="1"/>
</dbReference>
<keyword evidence="1" id="KW-0472">Membrane</keyword>
<proteinExistence type="predicted"/>
<feature type="domain" description="Nose resistant-to-fluoxetine protein N-terminal" evidence="2">
    <location>
        <begin position="1"/>
        <end position="99"/>
    </location>
</feature>
<feature type="non-terminal residue" evidence="3">
    <location>
        <position position="1"/>
    </location>
</feature>
<evidence type="ECO:0000256" key="1">
    <source>
        <dbReference type="SAM" id="Phobius"/>
    </source>
</evidence>
<reference evidence="3" key="1">
    <citation type="submission" date="2021-04" db="EMBL/GenBank/DDBJ databases">
        <authorList>
            <consortium name="Molecular Ecology Group"/>
        </authorList>
    </citation>
    <scope>NUCLEOTIDE SEQUENCE</scope>
</reference>
<dbReference type="InterPro" id="IPR052728">
    <property type="entry name" value="O2_lipid_transport_reg"/>
</dbReference>
<dbReference type="EMBL" id="CAJHNH020002992">
    <property type="protein sequence ID" value="CAG5128246.1"/>
    <property type="molecule type" value="Genomic_DNA"/>
</dbReference>
<sequence length="256" mass="28347">YDSTGKQPAGIFIGATTWAGDYDECLSLPAPTVCAETTGAACSDHNETLPQYCSVHMTHAPWRPKMIEAFNLPFPVPYSPFIIDVCIPKNCSEEDIFSVVDAFLAIDNFGDNITVKHVECHARKSFLEDTAAVASVTALNVILALVVMGTAYDIYRRRRKLRIKRGPEMTIGYSDKTDQFGILKILVPAKKHHGRRGTLSSSENIEHAKKKLELLNGSDKFHKPRSASETLFTNGNSLNLLHVRQLSCPGQDIELQ</sequence>
<evidence type="ECO:0000313" key="3">
    <source>
        <dbReference type="EMBL" id="CAG5128246.1"/>
    </source>
</evidence>
<dbReference type="OrthoDB" id="207378at2759"/>
<protein>
    <recommendedName>
        <fullName evidence="2">Nose resistant-to-fluoxetine protein N-terminal domain-containing protein</fullName>
    </recommendedName>
</protein>
<name>A0A8S3ZLP6_9EUPU</name>
<dbReference type="Pfam" id="PF20146">
    <property type="entry name" value="NRF"/>
    <property type="match status" value="1"/>
</dbReference>